<proteinExistence type="predicted"/>
<dbReference type="EMBL" id="JAKOGI010000809">
    <property type="protein sequence ID" value="KAJ8430309.1"/>
    <property type="molecule type" value="Genomic_DNA"/>
</dbReference>
<dbReference type="GO" id="GO:0045488">
    <property type="term" value="P:pectin metabolic process"/>
    <property type="evidence" value="ECO:0007669"/>
    <property type="project" value="InterPro"/>
</dbReference>
<gene>
    <name evidence="1" type="ORF">Cgig2_024741</name>
</gene>
<dbReference type="InterPro" id="IPR044689">
    <property type="entry name" value="CGR2/3"/>
</dbReference>
<evidence type="ECO:0000313" key="1">
    <source>
        <dbReference type="EMBL" id="KAJ8430309.1"/>
    </source>
</evidence>
<dbReference type="Proteomes" id="UP001153076">
    <property type="component" value="Unassembled WGS sequence"/>
</dbReference>
<reference evidence="1" key="1">
    <citation type="submission" date="2022-04" db="EMBL/GenBank/DDBJ databases">
        <title>Carnegiea gigantea Genome sequencing and assembly v2.</title>
        <authorList>
            <person name="Copetti D."/>
            <person name="Sanderson M.J."/>
            <person name="Burquez A."/>
            <person name="Wojciechowski M.F."/>
        </authorList>
    </citation>
    <scope>NUCLEOTIDE SEQUENCE</scope>
    <source>
        <strain evidence="1">SGP5-SGP5p</strain>
        <tissue evidence="1">Aerial part</tissue>
    </source>
</reference>
<organism evidence="1 2">
    <name type="scientific">Carnegiea gigantea</name>
    <dbReference type="NCBI Taxonomy" id="171969"/>
    <lineage>
        <taxon>Eukaryota</taxon>
        <taxon>Viridiplantae</taxon>
        <taxon>Streptophyta</taxon>
        <taxon>Embryophyta</taxon>
        <taxon>Tracheophyta</taxon>
        <taxon>Spermatophyta</taxon>
        <taxon>Magnoliopsida</taxon>
        <taxon>eudicotyledons</taxon>
        <taxon>Gunneridae</taxon>
        <taxon>Pentapetalae</taxon>
        <taxon>Caryophyllales</taxon>
        <taxon>Cactineae</taxon>
        <taxon>Cactaceae</taxon>
        <taxon>Cactoideae</taxon>
        <taxon>Echinocereeae</taxon>
        <taxon>Carnegiea</taxon>
    </lineage>
</organism>
<dbReference type="OrthoDB" id="745247at2759"/>
<dbReference type="PANTHER" id="PTHR34208:SF5">
    <property type="entry name" value="OS01G0144000 PROTEIN"/>
    <property type="match status" value="1"/>
</dbReference>
<name>A0A9Q1JSP1_9CARY</name>
<keyword evidence="2" id="KW-1185">Reference proteome</keyword>
<protein>
    <submittedName>
        <fullName evidence="1">Uncharacterized protein</fullName>
    </submittedName>
</protein>
<evidence type="ECO:0000313" key="2">
    <source>
        <dbReference type="Proteomes" id="UP001153076"/>
    </source>
</evidence>
<comment type="caution">
    <text evidence="1">The sequence shown here is derived from an EMBL/GenBank/DDBJ whole genome shotgun (WGS) entry which is preliminary data.</text>
</comment>
<dbReference type="GO" id="GO:0008168">
    <property type="term" value="F:methyltransferase activity"/>
    <property type="evidence" value="ECO:0007669"/>
    <property type="project" value="InterPro"/>
</dbReference>
<sequence>MLPVFLDASLTRVVLRIRSNVKKTGKSYSPHSGQWRLSSCGSFPLKDTLLALVIDYPCASGRKYNVVSRIEGEFSGTLELQRAIPVPKKAYGDGLRKMLHIGPESCSVMSKLLKEDDLEAWGVEPYDLENADSNCKSYPGQQRARATELSKFGRPAKMRSQSWWTRFFDQMGVEVNEAASKKIEQAATENSYKPSCQVFHLKTFH</sequence>
<accession>A0A9Q1JSP1</accession>
<dbReference type="PANTHER" id="PTHR34208">
    <property type="entry name" value="S-ADENOSYL-L-METHIONINE-DEPENDENT METHYLTRANSFERASE-RELATED"/>
    <property type="match status" value="1"/>
</dbReference>
<dbReference type="AlphaFoldDB" id="A0A9Q1JSP1"/>